<evidence type="ECO:0000256" key="6">
    <source>
        <dbReference type="SAM" id="MobiDB-lite"/>
    </source>
</evidence>
<feature type="domain" description="HYDIN/VesB/CFA65-like Ig-like" evidence="7">
    <location>
        <begin position="2914"/>
        <end position="3007"/>
    </location>
</feature>
<organism evidence="8 9">
    <name type="scientific">Chytriomyces confervae</name>
    <dbReference type="NCBI Taxonomy" id="246404"/>
    <lineage>
        <taxon>Eukaryota</taxon>
        <taxon>Fungi</taxon>
        <taxon>Fungi incertae sedis</taxon>
        <taxon>Chytridiomycota</taxon>
        <taxon>Chytridiomycota incertae sedis</taxon>
        <taxon>Chytridiomycetes</taxon>
        <taxon>Chytridiales</taxon>
        <taxon>Chytriomycetaceae</taxon>
        <taxon>Chytriomyces</taxon>
    </lineage>
</organism>
<feature type="domain" description="HYDIN/VesB/CFA65-like Ig-like" evidence="7">
    <location>
        <begin position="3120"/>
        <end position="3203"/>
    </location>
</feature>
<feature type="domain" description="HYDIN/VesB/CFA65-like Ig-like" evidence="7">
    <location>
        <begin position="2618"/>
        <end position="2704"/>
    </location>
</feature>
<proteinExistence type="predicted"/>
<dbReference type="GO" id="GO:0005930">
    <property type="term" value="C:axoneme"/>
    <property type="evidence" value="ECO:0007669"/>
    <property type="project" value="TreeGrafter"/>
</dbReference>
<dbReference type="GO" id="GO:1904158">
    <property type="term" value="P:axonemal central apparatus assembly"/>
    <property type="evidence" value="ECO:0007669"/>
    <property type="project" value="TreeGrafter"/>
</dbReference>
<feature type="domain" description="HYDIN/VesB/CFA65-like Ig-like" evidence="7">
    <location>
        <begin position="1630"/>
        <end position="1712"/>
    </location>
</feature>
<dbReference type="PANTHER" id="PTHR23053">
    <property type="entry name" value="DLEC1 DELETED IN LUNG AND ESOPHAGEAL CANCER 1"/>
    <property type="match status" value="1"/>
</dbReference>
<feature type="compositionally biased region" description="Polar residues" evidence="6">
    <location>
        <begin position="3634"/>
        <end position="3660"/>
    </location>
</feature>
<feature type="region of interest" description="Disordered" evidence="6">
    <location>
        <begin position="1405"/>
        <end position="1429"/>
    </location>
</feature>
<feature type="region of interest" description="Disordered" evidence="6">
    <location>
        <begin position="3435"/>
        <end position="3472"/>
    </location>
</feature>
<dbReference type="InterPro" id="IPR053879">
    <property type="entry name" value="HYDIN_VesB_CFA65-like_Ig"/>
</dbReference>
<feature type="region of interest" description="Disordered" evidence="6">
    <location>
        <begin position="2483"/>
        <end position="2511"/>
    </location>
</feature>
<protein>
    <recommendedName>
        <fullName evidence="7">HYDIN/VesB/CFA65-like Ig-like domain-containing protein</fullName>
    </recommendedName>
</protein>
<evidence type="ECO:0000256" key="2">
    <source>
        <dbReference type="ARBA" id="ARBA00004496"/>
    </source>
</evidence>
<dbReference type="Pfam" id="PF22544">
    <property type="entry name" value="HYDIN_VesB_CFA65-like_Ig"/>
    <property type="match status" value="6"/>
</dbReference>
<feature type="region of interest" description="Disordered" evidence="6">
    <location>
        <begin position="3559"/>
        <end position="3590"/>
    </location>
</feature>
<feature type="region of interest" description="Disordered" evidence="6">
    <location>
        <begin position="153"/>
        <end position="192"/>
    </location>
</feature>
<evidence type="ECO:0000313" key="9">
    <source>
        <dbReference type="Proteomes" id="UP000320333"/>
    </source>
</evidence>
<dbReference type="OrthoDB" id="5538672at2759"/>
<gene>
    <name evidence="8" type="ORF">CcCBS67573_g06390</name>
</gene>
<keyword evidence="9" id="KW-1185">Reference proteome</keyword>
<evidence type="ECO:0000256" key="1">
    <source>
        <dbReference type="ARBA" id="ARBA00004138"/>
    </source>
</evidence>
<reference evidence="8 9" key="1">
    <citation type="journal article" date="2019" name="Sci. Rep.">
        <title>Comparative genomics of chytrid fungi reveal insights into the obligate biotrophic and pathogenic lifestyle of Synchytrium endobioticum.</title>
        <authorList>
            <person name="van de Vossenberg B.T.L.H."/>
            <person name="Warris S."/>
            <person name="Nguyen H.D.T."/>
            <person name="van Gent-Pelzer M.P.E."/>
            <person name="Joly D.L."/>
            <person name="van de Geest H.C."/>
            <person name="Bonants P.J.M."/>
            <person name="Smith D.S."/>
            <person name="Levesque C.A."/>
            <person name="van der Lee T.A.J."/>
        </authorList>
    </citation>
    <scope>NUCLEOTIDE SEQUENCE [LARGE SCALE GENOMIC DNA]</scope>
    <source>
        <strain evidence="8 9">CBS 675.73</strain>
    </source>
</reference>
<comment type="caution">
    <text evidence="8">The sequence shown here is derived from an EMBL/GenBank/DDBJ whole genome shotgun (WGS) entry which is preliminary data.</text>
</comment>
<evidence type="ECO:0000313" key="8">
    <source>
        <dbReference type="EMBL" id="TPX70947.1"/>
    </source>
</evidence>
<keyword evidence="3" id="KW-0963">Cytoplasm</keyword>
<accession>A0A507F5R2</accession>
<name>A0A507F5R2_9FUNG</name>
<feature type="region of interest" description="Disordered" evidence="6">
    <location>
        <begin position="3486"/>
        <end position="3526"/>
    </location>
</feature>
<feature type="compositionally biased region" description="Polar residues" evidence="6">
    <location>
        <begin position="169"/>
        <end position="178"/>
    </location>
</feature>
<dbReference type="InterPro" id="IPR013783">
    <property type="entry name" value="Ig-like_fold"/>
</dbReference>
<dbReference type="Gene3D" id="2.60.40.10">
    <property type="entry name" value="Immunoglobulins"/>
    <property type="match status" value="12"/>
</dbReference>
<evidence type="ECO:0000256" key="5">
    <source>
        <dbReference type="ARBA" id="ARBA00023273"/>
    </source>
</evidence>
<feature type="compositionally biased region" description="Polar residues" evidence="6">
    <location>
        <begin position="3457"/>
        <end position="3472"/>
    </location>
</feature>
<keyword evidence="5" id="KW-0966">Cell projection</keyword>
<sequence length="3852" mass="426033">MRHILDASQTLSRDFGYFEFTEYERHWDTLISHIHNHEPVIRYAALKGTLMAVRSVTRTLGNIETLVRLVMALTNSINSEDRMVNRCTASTALSELCNLMRETTFPSPIRRHAFNSMRKLFFSVFPLSLNLMATTTRAQSAAFVRKELVQSPEKISTPTTTENDADISTPRTDTALSQSEKRAAFRSRSNSFAKPVEPGSLFDETEYATPEVIHQRVVYLHAMAKFCSFIPVSKCDKDEAQQLQSLNAYLDVLLALLLRKEAHLPLKIAAVHVIAYSIPVTNANRIRVNKNFNSLVCNLSASGSGLRSVKSSTILFDKSVEALSSQEQLEVSPLKELLMIKISKYWNVWYPKASDEVLDQLKGQEIASIQLSEGFAARRLQWLSANSDTLKPKATGETCAALMRAPVFFKEPWSLHAKQLEWMQGLDTETLIEKPQPAAIDDNSADAVVRIEDALEFEDCSQLSFNLNPSFIIFNRFPFQKEFYIQNKSATNDLSFYLQASPSEFFSAVPAYGKISKGESVLIRVSFTPQPFKPRKNPEIQGHIRMRSNQGLCFERIALKAYNIPALKLFPESVNFGFCPKGDTRTALVLLHNCLPIECTCVVLVTQSDPEHEGPFAVPFASSQLVLQPKEKRTINISFSPTLEGSFQEKLVVIALGGDTYNIKLHGNGGQSIKILESKIDCGPTDIYYNSVSRRLFVQNMDSTNHIPVRFQPSSDEITVNHSKDLVLRPGETRPIPVSFLSKFTGIRQESVRISAPNALIQPIQVAAISGPVVSIPLMENIIFPTALTGQPSTAVFPIRNLTGTSTTVQLSLSVNSPFTVKLLESESSALLKNAVDCRSFETTEASGYLVTISPYINAVLEISFMSSTWGTFRVPLLASIVKPKKMPIGSYFLNAVAVNDVYMTRERPLPAIRKFLGNPSQETPSGLLVKKSPNGKPQMAIKTSTVFEMDPQTQMCFGAGMRSKMDDVWEYVTLTNLSGAVQKFSIILSHPFFTCIPLEGEIDAFTSLDIPLRLDRKSFETEYTPENFDKIAVGQVTVFDELNGMVSTTVLGTMGDLLSVEVRKGIDHIQFTPVRVMEKSTRKILIRNKSNLDIIWEGRIVAVNQTKSEDLERAQTAMPTSLSEWCPFGLTTSRISIKPFDYAAVDVHFQSTSSGKYHGRLLMTYVDPVYHIINQEHHRTRAKRDLVTVDLVCEVGTGDLEIHPIVINFGDIPFAEPASRPVSLSNRQMIESRVQLMTTFPFAITSQLQVIPKEATLGMDVLFQSAKPKFYSSFLWATCESVTQAIPIFALAGISQLKTNLAEPIPGTEDIPESQLDDRHFIEFGFVGQSSSKTKPLLLKNLGTFEVMIKNIVVKDSGHLIWRFLDEVETPQSALADPFKDSTEYLAAAEIDWDDYDYKIHEEKSGGTLKNTQGQSQQTDATKPGGVMKKKKGAKAASTIAGVNQASNVHKQFPLKLAPLQTVAIAISFGGVDKGIFRDMIRIDTERAFGEPETFKLWSRGNIQPPLTLFDKKVEFGNRAVHSKHCTEIKFKNEGSCPMNWQLKLKSLNYSPIVKYNPDALPKNLNAITCPIKFFPETGVLNPGSTQRVELVFCPNLPQYEVFGVLSLLSEDFNEKDIPIHGTGASSDLRLEYSNVNFGVIRVGTTKTFKIKMKNAGILHTKYFVECGSNSFSADPEEGVLEGNGGLDLTVTFKPKCAGSTNSFIRVSSHSEEIYRLKPITISIFGQASYPDILVLTKVVDFGVALFGAENSRPINIENRGSADADIIFTCSHPCIQLEGGHSGSVLLPANTKKDIKIVYSPQLIENLDVKVILRSSDSRGDQFVIQLRGSVGVPKITFQPAAFTKEINFGVCAVKGCQKKTFTMKNEGNINLSIEMKIEAISVAFDEGGVHRLISMKTPAFRVEPQNTVLPIGEEMQVTVFFTPEKLATYEYKMTFKYDFRSISTMLRGLGGRAVFNIISPLRKLDFGICRLNRVFRKLITVSNTGNLGVKYHIRPEGASRDWIDDEEDLDDASKPSTPDAAVLDSSHWVHYLERVGLRILNPDGYCQAQDKADIILEYFPQSESCVSMRFRLFFGNEHEDLDIIACAGQPKLALVDNDNQTLVSEQQSQPASMDLGVHPINSEFISSLRLNNDGPFAIDFLIQPIGIQEFDVFPLRGFVEPSSSTLLKIFFNPTAETKFQMGLKVLWEGDPLRVNVTGSGGIGKLEVAYVDEKDSAARCLDFNMVPFNSTSEKRFYLYNIGLVPMDITSESDHIDFTIAQVGEPFAYQKGAVRSAQKKNVWTWNSSMRLHLLPAMGIEVAAKFFSKSPTTVFGHIFVVSESCEIGIPMRGKGGTFSLSHKGDLSFGDIASNYSYSRKLSISNTGSIPAVLSMEWLIVGQHAGENSLSHVKLTETYSNVDPRSGWAKATFLRENNITDPNYKMTGRDYWKVIFKLIKRPEVSELEEAHSRGNLRSDLANINSSESIGDGFEGSSWNLSGMKRPKLSLDSRGRGRHGTSDSTTGIRSSRLGIGKKNAGNHFSTMFKRRQMFFHLITSSPVSSQSTALTNPFVRVEPGQCILPSYGEVNLTIEINLSTEDTFLATLLIKSDVANSDAHEIPLTATPKAVMILCDDTRILNFYRQPLGEAEMLTRAFTNIGHKDINFKIHNSNPALSVLPGRGSIKVGQTVTVQFIFRPTDESIQTADIIFEPDCSQHIRLKMSGGGGFAKASLAKYRRFDFGHCMIGKDTVSLLPITNEGNAILHLTRFELYETDTFFKGEDWPAGRVSLFPGQSFNLALVFNPHEENPGPGRLIIGTSSESWEIELIGYGREAVLIVSKVSLEFSDCLIGNSYERKLGLKNVGDVNYPVTFNLEHEFPDLEFIPPSLVINPFSENYVIVSYTPTTPTKSTMVMTVSSPYSSHKIPVSLHSGTATLEFSSEELDFGMFERVTRPSVKLGVKNTGTVKTSFVVRDSAKPSMFQMTGSKGLLLPGKSAEVTITHVKHAVSQFVEKLVIRSDLIDNFYYVQVKGQCEESLLKPDEFSLLNLGICPVLDVTTKSLRFKNYGRFPLDFNIKSTYPLKVTPLSGHVPGGEWAEAWVSWNPSGGYELRTQLTLATNIGNYNVIVRGKAAFPELLIRNVYLDFGVCGVGYPYTEKLVMVNKGKVPLHFNIPPMREVSYSVSQPTGYLDLKESVELDVIFKPSGIGRFAHSFIVECKGVSYKEVVVVGIGGNVKLDISPQAVDLGQSPCDLRVYHVITLSNTGDVTLHIDWGSQVDQSEGANCTLHLPDPIVILPGRAARCIFSATAHKIGPISAKLIVRSKEKTFVVPVAGFGVRIILTEKSRRILESENLPTLQPRGPFGQEITIETVEYWFKLKSRKRLWSDLQIVDALALIMAQIRTHTEPSAAKIVEISNEGRVPLAPAKRSASISAAPGSNARRASIIKAVSDVSSHLPPKAPIARRGSVFNADEKARSRQSSISKAGNSMRESVAQITGLSSENVWEKMSVQPNQKPRSREGSIQPLPQPSVTQLPLPQKQPTPPGLAAEQVIGGQLSEELKTQDLPALPVQELPSRELSIHEPGLSGEDNSSLEKSPSLPLSQPDAESVPNVQATSDVDFLNADPISTEPKVEADSLSLQVTTDQDILEESEILSNTDLQPSMSPPASTHAVTPSTSSQTVAPERGPTAPESRSVSVQEPSASLPSISQAVVEFEREQKVLQAKESLLKTLKASMVASDRLTVQAAPQQITKEDLGKASAEFIDLKRQLHNENIAPPDDPIIQDVIDYGALNIYDIATDFLTTMFEPTTDIDLSLVLARPIPIPGDQAKSTKKGAAVPSDAANSYKKYKEFPQLNRSLRNAKTVSFFKTYSSM</sequence>
<feature type="domain" description="HYDIN/VesB/CFA65-like Ig-like" evidence="7">
    <location>
        <begin position="566"/>
        <end position="667"/>
    </location>
</feature>
<dbReference type="PANTHER" id="PTHR23053:SF0">
    <property type="entry name" value="HYDROCEPHALUS-INDUCING PROTEIN HOMOLOG"/>
    <property type="match status" value="1"/>
</dbReference>
<feature type="compositionally biased region" description="Polar residues" evidence="6">
    <location>
        <begin position="153"/>
        <end position="162"/>
    </location>
</feature>
<dbReference type="InterPro" id="IPR033305">
    <property type="entry name" value="Hydin-like"/>
</dbReference>
<feature type="domain" description="HYDIN/VesB/CFA65-like Ig-like" evidence="7">
    <location>
        <begin position="1845"/>
        <end position="1942"/>
    </location>
</feature>
<evidence type="ECO:0000256" key="3">
    <source>
        <dbReference type="ARBA" id="ARBA00022490"/>
    </source>
</evidence>
<comment type="subcellular location">
    <subcellularLocation>
        <location evidence="1">Cell projection</location>
        <location evidence="1">Cilium</location>
    </subcellularLocation>
    <subcellularLocation>
        <location evidence="2">Cytoplasm</location>
    </subcellularLocation>
</comment>
<feature type="region of interest" description="Disordered" evidence="6">
    <location>
        <begin position="3634"/>
        <end position="3681"/>
    </location>
</feature>
<dbReference type="Proteomes" id="UP000320333">
    <property type="component" value="Unassembled WGS sequence"/>
</dbReference>
<dbReference type="EMBL" id="QEAP01000271">
    <property type="protein sequence ID" value="TPX70947.1"/>
    <property type="molecule type" value="Genomic_DNA"/>
</dbReference>
<evidence type="ECO:0000259" key="7">
    <source>
        <dbReference type="Pfam" id="PF22544"/>
    </source>
</evidence>
<keyword evidence="4" id="KW-0969">Cilium</keyword>
<evidence type="ECO:0000256" key="4">
    <source>
        <dbReference type="ARBA" id="ARBA00023069"/>
    </source>
</evidence>
<feature type="compositionally biased region" description="Polar residues" evidence="6">
    <location>
        <begin position="3670"/>
        <end position="3681"/>
    </location>
</feature>
<feature type="compositionally biased region" description="Polar residues" evidence="6">
    <location>
        <begin position="1409"/>
        <end position="1422"/>
    </location>
</feature>
<feature type="compositionally biased region" description="Low complexity" evidence="6">
    <location>
        <begin position="3572"/>
        <end position="3583"/>
    </location>
</feature>
<dbReference type="GO" id="GO:0003341">
    <property type="term" value="P:cilium movement"/>
    <property type="evidence" value="ECO:0007669"/>
    <property type="project" value="TreeGrafter"/>
</dbReference>